<gene>
    <name evidence="2" type="ORF">ENH_00026310</name>
</gene>
<accession>U6MRW3</accession>
<dbReference type="EMBL" id="HG723770">
    <property type="protein sequence ID" value="CDJ66746.1"/>
    <property type="molecule type" value="Genomic_DNA"/>
</dbReference>
<evidence type="ECO:0000313" key="3">
    <source>
        <dbReference type="Proteomes" id="UP000030754"/>
    </source>
</evidence>
<reference evidence="2" key="2">
    <citation type="submission" date="2013-10" db="EMBL/GenBank/DDBJ databases">
        <authorList>
            <person name="Aslett M."/>
        </authorList>
    </citation>
    <scope>NUCLEOTIDE SEQUENCE [LARGE SCALE GENOMIC DNA]</scope>
    <source>
        <strain evidence="2">Houghton</strain>
    </source>
</reference>
<dbReference type="VEuPathDB" id="ToxoDB:ENH_00026310"/>
<dbReference type="GeneID" id="25472800"/>
<feature type="transmembrane region" description="Helical" evidence="1">
    <location>
        <begin position="61"/>
        <end position="80"/>
    </location>
</feature>
<dbReference type="Proteomes" id="UP000030754">
    <property type="component" value="Unassembled WGS sequence"/>
</dbReference>
<reference evidence="2" key="1">
    <citation type="submission" date="2013-10" db="EMBL/GenBank/DDBJ databases">
        <title>Genomic analysis of the causative agents of coccidiosis in chickens.</title>
        <authorList>
            <person name="Reid A.J."/>
            <person name="Blake D."/>
            <person name="Billington K."/>
            <person name="Browne H."/>
            <person name="Dunn M."/>
            <person name="Hung S."/>
            <person name="Kawahara F."/>
            <person name="Miranda-Saavedra D."/>
            <person name="Mourier T."/>
            <person name="Nagra H."/>
            <person name="Otto T.D."/>
            <person name="Rawlings N."/>
            <person name="Sanchez A."/>
            <person name="Sanders M."/>
            <person name="Subramaniam C."/>
            <person name="Tay Y."/>
            <person name="Dear P."/>
            <person name="Doerig C."/>
            <person name="Gruber A."/>
            <person name="Parkinson J."/>
            <person name="Shirley M."/>
            <person name="Wan K.L."/>
            <person name="Berriman M."/>
            <person name="Tomley F."/>
            <person name="Pain A."/>
        </authorList>
    </citation>
    <scope>NUCLEOTIDE SEQUENCE [LARGE SCALE GENOMIC DNA]</scope>
    <source>
        <strain evidence="2">Houghton</strain>
    </source>
</reference>
<proteinExistence type="predicted"/>
<protein>
    <submittedName>
        <fullName evidence="2">Uncharacterized protein</fullName>
    </submittedName>
</protein>
<dbReference type="AlphaFoldDB" id="U6MRW3"/>
<sequence>MAGREEYAQSAAANYALLSEQAEPLPQSHTDQIDQHLIARHRYPASKASKGGMVLLASKTLIFFCITATIYLVLSGFWCIKELETRQLLSSGMQKRLLSIQDSRWAKECIERGTTGQSGAHNSTEHAEPVARASSILAKNETLPVFYGGVHSKSGRGEVGADRSLRADWMKALLEHSPSVAECKRQLKALHLPKKDRKNLTSQEAKLLEKAEAGLHDLLAFRFRLVAGLHMTTRERRHLKKLREDLELKTDNYSLKRLEKTDAKLCYLEDLTKRGKKDLLYVGKVLGLLLLHKEQRAISLRILASHRLQNREISVKAANAIGLATLLMKGSRSSSMAFTADEESELLKISEGFLKSLQEAAADLSQLIRAPGSSHSTLKKRAAKYHSLQQSVSMYALQLHSVLRDVTTQKILKRLDQENLKLRKALERADRLLQDSCMGGEGIISSVRSLLRFSLFKSGRGFDGSSNTLQARYAKLR</sequence>
<keyword evidence="1" id="KW-1133">Transmembrane helix</keyword>
<keyword evidence="1" id="KW-0812">Transmembrane</keyword>
<dbReference type="OrthoDB" id="348353at2759"/>
<dbReference type="RefSeq" id="XP_013435213.1">
    <property type="nucleotide sequence ID" value="XM_013579759.1"/>
</dbReference>
<keyword evidence="1" id="KW-0472">Membrane</keyword>
<organism evidence="2 3">
    <name type="scientific">Eimeria necatrix</name>
    <dbReference type="NCBI Taxonomy" id="51315"/>
    <lineage>
        <taxon>Eukaryota</taxon>
        <taxon>Sar</taxon>
        <taxon>Alveolata</taxon>
        <taxon>Apicomplexa</taxon>
        <taxon>Conoidasida</taxon>
        <taxon>Coccidia</taxon>
        <taxon>Eucoccidiorida</taxon>
        <taxon>Eimeriorina</taxon>
        <taxon>Eimeriidae</taxon>
        <taxon>Eimeria</taxon>
    </lineage>
</organism>
<keyword evidence="3" id="KW-1185">Reference proteome</keyword>
<evidence type="ECO:0000313" key="2">
    <source>
        <dbReference type="EMBL" id="CDJ66746.1"/>
    </source>
</evidence>
<evidence type="ECO:0000256" key="1">
    <source>
        <dbReference type="SAM" id="Phobius"/>
    </source>
</evidence>
<name>U6MRW3_9EIME</name>